<feature type="domain" description="PB1" evidence="1">
    <location>
        <begin position="479"/>
        <end position="561"/>
    </location>
</feature>
<dbReference type="PANTHER" id="PTHR32002:SF49">
    <property type="entry name" value="BILE ACID:SODIUM SYMPORTER_ARSENICAL RESISTANCE PROTEIN ACR3-RELATED"/>
    <property type="match status" value="1"/>
</dbReference>
<dbReference type="STRING" id="35608.A0A2U1MME4"/>
<evidence type="ECO:0000259" key="1">
    <source>
        <dbReference type="SMART" id="SM00666"/>
    </source>
</evidence>
<dbReference type="Pfam" id="PF22922">
    <property type="entry name" value="GAF_NLP"/>
    <property type="match status" value="1"/>
</dbReference>
<dbReference type="InterPro" id="IPR055081">
    <property type="entry name" value="NLP1-9_GAF"/>
</dbReference>
<sequence length="563" mass="64224">MADDNDNVHRLGVVQEKMKTALSNVCWSYLNGGLIQFWAPVNISGRRLLSTFDQPFVTEHIDSVLTYRICCMRYNYNVDFYYNNIKVPNLPGGMPFTPKNIKVPTTAFRNHLPEVIVNLKSSISNSRRRRMSGHEVECLSVCSAALECELTSSLLLPVFCQESCVGVVEYSTRMRMKGSHLVLSFNELQRVLVSVGLNTFHAQECWPYKAVPALKVATYEIEEALEIVCESHYLTLAQVWMCTHVNENFIPFPSMDGPQFAIKFIGYSVKWEDDDVLSSIKGILMKCVVIMSFWRYSLLPVASSCLTICLRSTHTREDVDYVFEFLWPAGRDYHILVESILLTLMRCLPHFMFPCGAKVGDDELCVVNVDNNSRESRFRCFHNYHKSSPLLKKTLGARKRFVAEDESISSLEVKSNPLHREDVKQEVGSTIQETSTNYYGRKFVRRKLSDMCQSQQCESTEEASSSSSSYSDTYPNKDMLTVKAEYEDDLIAFLIPTSSATLAALKKEIHEGFELNNVGYELAYMDNASDLISIRSDEEVRVSIWDRPANTTHIKLYVLPLIY</sequence>
<organism evidence="2 3">
    <name type="scientific">Artemisia annua</name>
    <name type="common">Sweet wormwood</name>
    <dbReference type="NCBI Taxonomy" id="35608"/>
    <lineage>
        <taxon>Eukaryota</taxon>
        <taxon>Viridiplantae</taxon>
        <taxon>Streptophyta</taxon>
        <taxon>Embryophyta</taxon>
        <taxon>Tracheophyta</taxon>
        <taxon>Spermatophyta</taxon>
        <taxon>Magnoliopsida</taxon>
        <taxon>eudicotyledons</taxon>
        <taxon>Gunneridae</taxon>
        <taxon>Pentapetalae</taxon>
        <taxon>asterids</taxon>
        <taxon>campanulids</taxon>
        <taxon>Asterales</taxon>
        <taxon>Asteraceae</taxon>
        <taxon>Asteroideae</taxon>
        <taxon>Anthemideae</taxon>
        <taxon>Artemisiinae</taxon>
        <taxon>Artemisia</taxon>
    </lineage>
</organism>
<dbReference type="SUPFAM" id="SSF54277">
    <property type="entry name" value="CAD &amp; PB1 domains"/>
    <property type="match status" value="1"/>
</dbReference>
<proteinExistence type="predicted"/>
<dbReference type="EMBL" id="PKPP01004880">
    <property type="protein sequence ID" value="PWA62392.1"/>
    <property type="molecule type" value="Genomic_DNA"/>
</dbReference>
<reference evidence="2 3" key="1">
    <citation type="journal article" date="2018" name="Mol. Plant">
        <title>The genome of Artemisia annua provides insight into the evolution of Asteraceae family and artemisinin biosynthesis.</title>
        <authorList>
            <person name="Shen Q."/>
            <person name="Zhang L."/>
            <person name="Liao Z."/>
            <person name="Wang S."/>
            <person name="Yan T."/>
            <person name="Shi P."/>
            <person name="Liu M."/>
            <person name="Fu X."/>
            <person name="Pan Q."/>
            <person name="Wang Y."/>
            <person name="Lv Z."/>
            <person name="Lu X."/>
            <person name="Zhang F."/>
            <person name="Jiang W."/>
            <person name="Ma Y."/>
            <person name="Chen M."/>
            <person name="Hao X."/>
            <person name="Li L."/>
            <person name="Tang Y."/>
            <person name="Lv G."/>
            <person name="Zhou Y."/>
            <person name="Sun X."/>
            <person name="Brodelius P.E."/>
            <person name="Rose J.K.C."/>
            <person name="Tang K."/>
        </authorList>
    </citation>
    <scope>NUCLEOTIDE SEQUENCE [LARGE SCALE GENOMIC DNA]</scope>
    <source>
        <strain evidence="3">cv. Huhao1</strain>
        <tissue evidence="2">Leaf</tissue>
    </source>
</reference>
<dbReference type="CDD" id="cd05992">
    <property type="entry name" value="PB1"/>
    <property type="match status" value="1"/>
</dbReference>
<dbReference type="Proteomes" id="UP000245207">
    <property type="component" value="Unassembled WGS sequence"/>
</dbReference>
<dbReference type="GO" id="GO:0003700">
    <property type="term" value="F:DNA-binding transcription factor activity"/>
    <property type="evidence" value="ECO:0007669"/>
    <property type="project" value="InterPro"/>
</dbReference>
<evidence type="ECO:0000313" key="3">
    <source>
        <dbReference type="Proteomes" id="UP000245207"/>
    </source>
</evidence>
<comment type="caution">
    <text evidence="2">The sequence shown here is derived from an EMBL/GenBank/DDBJ whole genome shotgun (WGS) entry which is preliminary data.</text>
</comment>
<keyword evidence="3" id="KW-1185">Reference proteome</keyword>
<dbReference type="Gene3D" id="3.10.20.90">
    <property type="entry name" value="Phosphatidylinositol 3-kinase Catalytic Subunit, Chain A, domain 1"/>
    <property type="match status" value="1"/>
</dbReference>
<evidence type="ECO:0000313" key="2">
    <source>
        <dbReference type="EMBL" id="PWA62392.1"/>
    </source>
</evidence>
<name>A0A2U1MME4_ARTAN</name>
<gene>
    <name evidence="2" type="ORF">CTI12_AA364050</name>
</gene>
<dbReference type="PANTHER" id="PTHR32002">
    <property type="entry name" value="PROTEIN NLP8"/>
    <property type="match status" value="1"/>
</dbReference>
<dbReference type="SMART" id="SM00666">
    <property type="entry name" value="PB1"/>
    <property type="match status" value="1"/>
</dbReference>
<dbReference type="AlphaFoldDB" id="A0A2U1MME4"/>
<accession>A0A2U1MME4</accession>
<protein>
    <submittedName>
        <fullName evidence="2">NIN-like protein</fullName>
    </submittedName>
</protein>
<dbReference type="InterPro" id="IPR045012">
    <property type="entry name" value="NLP"/>
</dbReference>
<dbReference type="InterPro" id="IPR000270">
    <property type="entry name" value="PB1_dom"/>
</dbReference>